<dbReference type="InterPro" id="IPR036615">
    <property type="entry name" value="Mur_ligase_C_dom_sf"/>
</dbReference>
<evidence type="ECO:0000256" key="7">
    <source>
        <dbReference type="HAMAP-Rule" id="MF_00639"/>
    </source>
</evidence>
<keyword evidence="4 7" id="KW-0436">Ligase</keyword>
<dbReference type="PROSITE" id="PS51257">
    <property type="entry name" value="PROKAR_LIPOPROTEIN"/>
    <property type="match status" value="1"/>
</dbReference>
<dbReference type="Gene3D" id="3.90.190.20">
    <property type="entry name" value="Mur ligase, C-terminal domain"/>
    <property type="match status" value="1"/>
</dbReference>
<keyword evidence="3 7" id="KW-0963">Cytoplasm</keyword>
<dbReference type="PANTHER" id="PTHR43692:SF1">
    <property type="entry name" value="UDP-N-ACETYLMURAMOYLALANINE--D-GLUTAMATE LIGASE"/>
    <property type="match status" value="1"/>
</dbReference>
<dbReference type="HOGENOM" id="CLU_032540_1_0_6"/>
<dbReference type="EMBL" id="CP002339">
    <property type="protein sequence ID" value="AEF01993.1"/>
    <property type="molecule type" value="Genomic_DNA"/>
</dbReference>
<dbReference type="GO" id="GO:0071555">
    <property type="term" value="P:cell wall organization"/>
    <property type="evidence" value="ECO:0007669"/>
    <property type="project" value="UniProtKB-KW"/>
</dbReference>
<dbReference type="KEGG" id="alt:ambt_02195"/>
<organism evidence="11 12">
    <name type="scientific">Alteromonas naphthalenivorans</name>
    <dbReference type="NCBI Taxonomy" id="715451"/>
    <lineage>
        <taxon>Bacteria</taxon>
        <taxon>Pseudomonadati</taxon>
        <taxon>Pseudomonadota</taxon>
        <taxon>Gammaproteobacteria</taxon>
        <taxon>Alteromonadales</taxon>
        <taxon>Alteromonadaceae</taxon>
        <taxon>Alteromonas/Salinimonas group</taxon>
        <taxon>Alteromonas</taxon>
    </lineage>
</organism>
<dbReference type="Gene3D" id="3.40.50.720">
    <property type="entry name" value="NAD(P)-binding Rossmann-like Domain"/>
    <property type="match status" value="1"/>
</dbReference>
<gene>
    <name evidence="7" type="primary">murD</name>
    <name evidence="11" type="ordered locus">ambt_02195</name>
</gene>
<dbReference type="NCBIfam" id="TIGR01087">
    <property type="entry name" value="murD"/>
    <property type="match status" value="1"/>
</dbReference>
<comment type="pathway">
    <text evidence="2 7 8">Cell wall biogenesis; peptidoglycan biosynthesis.</text>
</comment>
<comment type="subcellular location">
    <subcellularLocation>
        <location evidence="1 7 8">Cytoplasm</location>
    </subcellularLocation>
</comment>
<dbReference type="Pfam" id="PF02875">
    <property type="entry name" value="Mur_ligase_C"/>
    <property type="match status" value="1"/>
</dbReference>
<feature type="binding site" evidence="7">
    <location>
        <begin position="111"/>
        <end position="117"/>
    </location>
    <ligand>
        <name>ATP</name>
        <dbReference type="ChEBI" id="CHEBI:30616"/>
    </ligand>
</feature>
<keyword evidence="6 7" id="KW-0067">ATP-binding</keyword>
<reference evidence="11 12" key="1">
    <citation type="journal article" date="2011" name="J. Bacteriol.">
        <title>Complete genome sequence of the polycyclic aromatic hydrocarbon-degrading bacterium Alteromonas sp. strain SN2.</title>
        <authorList>
            <person name="Jin H.M."/>
            <person name="Jeong H."/>
            <person name="Moon E.J."/>
            <person name="Math R.K."/>
            <person name="Lee K."/>
            <person name="Kim H.J."/>
            <person name="Jeon C.O."/>
            <person name="Oh T.K."/>
            <person name="Kim J.F."/>
        </authorList>
    </citation>
    <scope>NUCLEOTIDE SEQUENCE [LARGE SCALE GENOMIC DNA]</scope>
    <source>
        <strain evidence="12">JCM 17741 / KACC 18427 / KCTC 11700BP / SN2</strain>
    </source>
</reference>
<evidence type="ECO:0000313" key="12">
    <source>
        <dbReference type="Proteomes" id="UP000000683"/>
    </source>
</evidence>
<dbReference type="SUPFAM" id="SSF53623">
    <property type="entry name" value="MurD-like peptide ligases, catalytic domain"/>
    <property type="match status" value="1"/>
</dbReference>
<keyword evidence="5 7" id="KW-0547">Nucleotide-binding</keyword>
<evidence type="ECO:0000313" key="11">
    <source>
        <dbReference type="EMBL" id="AEF01993.1"/>
    </source>
</evidence>
<evidence type="ECO:0000256" key="8">
    <source>
        <dbReference type="RuleBase" id="RU003664"/>
    </source>
</evidence>
<evidence type="ECO:0000256" key="4">
    <source>
        <dbReference type="ARBA" id="ARBA00022598"/>
    </source>
</evidence>
<name>F5ZBR4_ALTNA</name>
<dbReference type="GO" id="GO:0008764">
    <property type="term" value="F:UDP-N-acetylmuramoylalanine-D-glutamate ligase activity"/>
    <property type="evidence" value="ECO:0007669"/>
    <property type="project" value="UniProtKB-UniRule"/>
</dbReference>
<dbReference type="eggNOG" id="COG0771">
    <property type="taxonomic scope" value="Bacteria"/>
</dbReference>
<dbReference type="Pfam" id="PF08245">
    <property type="entry name" value="Mur_ligase_M"/>
    <property type="match status" value="1"/>
</dbReference>
<dbReference type="Pfam" id="PF21799">
    <property type="entry name" value="MurD-like_N"/>
    <property type="match status" value="1"/>
</dbReference>
<keyword evidence="7 8" id="KW-0573">Peptidoglycan synthesis</keyword>
<keyword evidence="7 8" id="KW-0961">Cell wall biogenesis/degradation</keyword>
<dbReference type="GO" id="GO:0005524">
    <property type="term" value="F:ATP binding"/>
    <property type="evidence" value="ECO:0007669"/>
    <property type="project" value="UniProtKB-UniRule"/>
</dbReference>
<accession>F5ZBR4</accession>
<proteinExistence type="inferred from homology"/>
<dbReference type="InterPro" id="IPR013221">
    <property type="entry name" value="Mur_ligase_cen"/>
</dbReference>
<dbReference type="AlphaFoldDB" id="F5ZBR4"/>
<evidence type="ECO:0000256" key="5">
    <source>
        <dbReference type="ARBA" id="ARBA00022741"/>
    </source>
</evidence>
<protein>
    <recommendedName>
        <fullName evidence="7 8">UDP-N-acetylmuramoylalanine--D-glutamate ligase</fullName>
        <ecNumber evidence="7 8">6.3.2.9</ecNumber>
    </recommendedName>
    <alternativeName>
        <fullName evidence="7">D-glutamic acid-adding enzyme</fullName>
    </alternativeName>
    <alternativeName>
        <fullName evidence="7">UDP-N-acetylmuramoyl-L-alanyl-D-glutamate synthetase</fullName>
    </alternativeName>
</protein>
<keyword evidence="7 8" id="KW-0133">Cell shape</keyword>
<evidence type="ECO:0000256" key="3">
    <source>
        <dbReference type="ARBA" id="ARBA00022490"/>
    </source>
</evidence>
<evidence type="ECO:0000256" key="1">
    <source>
        <dbReference type="ARBA" id="ARBA00004496"/>
    </source>
</evidence>
<dbReference type="InterPro" id="IPR036565">
    <property type="entry name" value="Mur-like_cat_sf"/>
</dbReference>
<evidence type="ECO:0000259" key="9">
    <source>
        <dbReference type="Pfam" id="PF02875"/>
    </source>
</evidence>
<dbReference type="GO" id="GO:0051301">
    <property type="term" value="P:cell division"/>
    <property type="evidence" value="ECO:0007669"/>
    <property type="project" value="UniProtKB-KW"/>
</dbReference>
<dbReference type="OrthoDB" id="9809796at2"/>
<dbReference type="Gene3D" id="3.40.1190.10">
    <property type="entry name" value="Mur-like, catalytic domain"/>
    <property type="match status" value="1"/>
</dbReference>
<keyword evidence="7 8" id="KW-0132">Cell division</keyword>
<keyword evidence="7 8" id="KW-0131">Cell cycle</keyword>
<dbReference type="InterPro" id="IPR005762">
    <property type="entry name" value="MurD"/>
</dbReference>
<dbReference type="SUPFAM" id="SSF51984">
    <property type="entry name" value="MurCD N-terminal domain"/>
    <property type="match status" value="1"/>
</dbReference>
<feature type="domain" description="Mur ligase C-terminal" evidence="9">
    <location>
        <begin position="313"/>
        <end position="426"/>
    </location>
</feature>
<dbReference type="RefSeq" id="WP_013782935.1">
    <property type="nucleotide sequence ID" value="NC_015554.1"/>
</dbReference>
<dbReference type="Proteomes" id="UP000000683">
    <property type="component" value="Chromosome"/>
</dbReference>
<dbReference type="UniPathway" id="UPA00219"/>
<dbReference type="GO" id="GO:0009252">
    <property type="term" value="P:peptidoglycan biosynthetic process"/>
    <property type="evidence" value="ECO:0007669"/>
    <property type="project" value="UniProtKB-UniRule"/>
</dbReference>
<dbReference type="InterPro" id="IPR004101">
    <property type="entry name" value="Mur_ligase_C"/>
</dbReference>
<dbReference type="HAMAP" id="MF_00639">
    <property type="entry name" value="MurD"/>
    <property type="match status" value="1"/>
</dbReference>
<evidence type="ECO:0000256" key="2">
    <source>
        <dbReference type="ARBA" id="ARBA00004752"/>
    </source>
</evidence>
<dbReference type="EC" id="6.3.2.9" evidence="7 8"/>
<evidence type="ECO:0000256" key="6">
    <source>
        <dbReference type="ARBA" id="ARBA00022840"/>
    </source>
</evidence>
<evidence type="ECO:0000259" key="10">
    <source>
        <dbReference type="Pfam" id="PF08245"/>
    </source>
</evidence>
<dbReference type="GO" id="GO:0005737">
    <property type="term" value="C:cytoplasm"/>
    <property type="evidence" value="ECO:0007669"/>
    <property type="project" value="UniProtKB-SubCell"/>
</dbReference>
<sequence length="470" mass="49648">MTYNVRAHSYVVGGLGVTGQACVRFLKQQGAKVKAFDTRDTFNVSAPLNICVTTGTLPRDFFAGVDTLVLSPGLPLNIEQVKQAKACGVEVIGDVELFARLNNTPTIGITGSNGKTTVTLLTTHMLKACGYEVCEAGNVGRPVLETLPESMAELETLSSSLDVIVLELSSFQLETTSSLKLNAASILNISDDHLDRHGDMQQYTAAKQRIFSHCHTAVVWRGDKQVTPASNCENTITYGLDMSDTGFGLREGVITINGEALLNTADIRLAGMHNVLNVMASLALCQAFSTSLNKPALLNTAARAVASFTSAPHRCVEIANINGVKWIDDSKATNVGATIAAIQGLAPTTNGKIILIAGGDSKGADLSALKPALDESVGEVIALGKDAEKFSAVFRDTTIVASMEKAVLAANLRAGNGDIVLLSPACASIDMFKNYMHRAQVFTDAVTHITEKVKFESDAGAMKEAGGLPS</sequence>
<feature type="domain" description="Mur ligase central" evidence="10">
    <location>
        <begin position="109"/>
        <end position="284"/>
    </location>
</feature>
<comment type="catalytic activity">
    <reaction evidence="7 8">
        <text>UDP-N-acetyl-alpha-D-muramoyl-L-alanine + D-glutamate + ATP = UDP-N-acetyl-alpha-D-muramoyl-L-alanyl-D-glutamate + ADP + phosphate + H(+)</text>
        <dbReference type="Rhea" id="RHEA:16429"/>
        <dbReference type="ChEBI" id="CHEBI:15378"/>
        <dbReference type="ChEBI" id="CHEBI:29986"/>
        <dbReference type="ChEBI" id="CHEBI:30616"/>
        <dbReference type="ChEBI" id="CHEBI:43474"/>
        <dbReference type="ChEBI" id="CHEBI:83898"/>
        <dbReference type="ChEBI" id="CHEBI:83900"/>
        <dbReference type="ChEBI" id="CHEBI:456216"/>
        <dbReference type="EC" id="6.3.2.9"/>
    </reaction>
</comment>
<dbReference type="PANTHER" id="PTHR43692">
    <property type="entry name" value="UDP-N-ACETYLMURAMOYLALANINE--D-GLUTAMATE LIGASE"/>
    <property type="match status" value="1"/>
</dbReference>
<comment type="similarity">
    <text evidence="7">Belongs to the MurCDEF family.</text>
</comment>
<dbReference type="GO" id="GO:0008360">
    <property type="term" value="P:regulation of cell shape"/>
    <property type="evidence" value="ECO:0007669"/>
    <property type="project" value="UniProtKB-KW"/>
</dbReference>
<dbReference type="SUPFAM" id="SSF53244">
    <property type="entry name" value="MurD-like peptide ligases, peptide-binding domain"/>
    <property type="match status" value="1"/>
</dbReference>
<comment type="function">
    <text evidence="7 8">Cell wall formation. Catalyzes the addition of glutamate to the nucleotide precursor UDP-N-acetylmuramoyl-L-alanine (UMA).</text>
</comment>
<keyword evidence="12" id="KW-1185">Reference proteome</keyword>